<accession>A0A1E7FSP7</accession>
<feature type="region of interest" description="Disordered" evidence="1">
    <location>
        <begin position="229"/>
        <end position="275"/>
    </location>
</feature>
<feature type="compositionally biased region" description="Acidic residues" evidence="1">
    <location>
        <begin position="232"/>
        <end position="249"/>
    </location>
</feature>
<reference evidence="2 3" key="1">
    <citation type="submission" date="2016-09" db="EMBL/GenBank/DDBJ databases">
        <title>Extensive genetic diversity and differential bi-allelic expression allows diatom success in the polar Southern Ocean.</title>
        <authorList>
            <consortium name="DOE Joint Genome Institute"/>
            <person name="Mock T."/>
            <person name="Otillar R.P."/>
            <person name="Strauss J."/>
            <person name="Dupont C."/>
            <person name="Frickenhaus S."/>
            <person name="Maumus F."/>
            <person name="Mcmullan M."/>
            <person name="Sanges R."/>
            <person name="Schmutz J."/>
            <person name="Toseland A."/>
            <person name="Valas R."/>
            <person name="Veluchamy A."/>
            <person name="Ward B.J."/>
            <person name="Allen A."/>
            <person name="Barry K."/>
            <person name="Falciatore A."/>
            <person name="Ferrante M."/>
            <person name="Fortunato A.E."/>
            <person name="Gloeckner G."/>
            <person name="Gruber A."/>
            <person name="Hipkin R."/>
            <person name="Janech M."/>
            <person name="Kroth P."/>
            <person name="Leese F."/>
            <person name="Lindquist E."/>
            <person name="Lyon B.R."/>
            <person name="Martin J."/>
            <person name="Mayer C."/>
            <person name="Parker M."/>
            <person name="Quesneville H."/>
            <person name="Raymond J."/>
            <person name="Uhlig C."/>
            <person name="Valentin K.U."/>
            <person name="Worden A.Z."/>
            <person name="Armbrust E.V."/>
            <person name="Bowler C."/>
            <person name="Green B."/>
            <person name="Moulton V."/>
            <person name="Van Oosterhout C."/>
            <person name="Grigoriev I."/>
        </authorList>
    </citation>
    <scope>NUCLEOTIDE SEQUENCE [LARGE SCALE GENOMIC DNA]</scope>
    <source>
        <strain evidence="2 3">CCMP1102</strain>
    </source>
</reference>
<proteinExistence type="predicted"/>
<dbReference type="Proteomes" id="UP000095751">
    <property type="component" value="Unassembled WGS sequence"/>
</dbReference>
<feature type="compositionally biased region" description="Basic residues" evidence="1">
    <location>
        <begin position="19"/>
        <end position="28"/>
    </location>
</feature>
<sequence>MSTTAEGQPEIVTTIVAGRSRKRLRVRRRNENNTGNNTEKTTKPSFSSSQSTIDDTIEESLTYPKGRPWRVLWPRPHGEPLDLSSSSSKRKKIPRIKDFRRAWKLYKETWEDGLSGIPSKKTNITNTGGTSMSMSNPFSSLLSSSSLTSPTPTEELQNIGDNAAKNLRSVRQDAQELLEQAKENTGIRNQEDMKELASEMMTIATECIKEFMAGYRKGRDTEIDKMLHEYFQDNDEEEEEKKDNDESDDAINNTNDQITKTRRRKRKPKRGIPRE</sequence>
<feature type="compositionally biased region" description="Polar residues" evidence="1">
    <location>
        <begin position="44"/>
        <end position="54"/>
    </location>
</feature>
<dbReference type="KEGG" id="fcy:FRACYDRAFT_234816"/>
<evidence type="ECO:0000313" key="2">
    <source>
        <dbReference type="EMBL" id="OEU21189.1"/>
    </source>
</evidence>
<protein>
    <submittedName>
        <fullName evidence="2">Uncharacterized protein</fullName>
    </submittedName>
</protein>
<feature type="region of interest" description="Disordered" evidence="1">
    <location>
        <begin position="1"/>
        <end position="61"/>
    </location>
</feature>
<organism evidence="2 3">
    <name type="scientific">Fragilariopsis cylindrus CCMP1102</name>
    <dbReference type="NCBI Taxonomy" id="635003"/>
    <lineage>
        <taxon>Eukaryota</taxon>
        <taxon>Sar</taxon>
        <taxon>Stramenopiles</taxon>
        <taxon>Ochrophyta</taxon>
        <taxon>Bacillariophyta</taxon>
        <taxon>Bacillariophyceae</taxon>
        <taxon>Bacillariophycidae</taxon>
        <taxon>Bacillariales</taxon>
        <taxon>Bacillariaceae</taxon>
        <taxon>Fragilariopsis</taxon>
    </lineage>
</organism>
<feature type="compositionally biased region" description="Basic residues" evidence="1">
    <location>
        <begin position="260"/>
        <end position="275"/>
    </location>
</feature>
<keyword evidence="3" id="KW-1185">Reference proteome</keyword>
<dbReference type="EMBL" id="KV784354">
    <property type="protein sequence ID" value="OEU21189.1"/>
    <property type="molecule type" value="Genomic_DNA"/>
</dbReference>
<gene>
    <name evidence="2" type="ORF">FRACYDRAFT_234816</name>
</gene>
<dbReference type="InParanoid" id="A0A1E7FSP7"/>
<name>A0A1E7FSP7_9STRA</name>
<evidence type="ECO:0000256" key="1">
    <source>
        <dbReference type="SAM" id="MobiDB-lite"/>
    </source>
</evidence>
<evidence type="ECO:0000313" key="3">
    <source>
        <dbReference type="Proteomes" id="UP000095751"/>
    </source>
</evidence>
<dbReference type="AlphaFoldDB" id="A0A1E7FSP7"/>
<dbReference type="OrthoDB" id="48318at2759"/>